<reference evidence="2" key="1">
    <citation type="submission" date="2017-02" db="EMBL/GenBank/DDBJ databases">
        <title>Draft Genome Sequence of the Salt Water Bacterium Oceanospirillum linum ATCC 11336.</title>
        <authorList>
            <person name="Trachtenberg A.M."/>
            <person name="Carney J.G."/>
            <person name="Linnane J.D."/>
            <person name="Rheaume B.A."/>
            <person name="Pitts N.L."/>
            <person name="Mykles D.L."/>
            <person name="Maclea K.S."/>
        </authorList>
    </citation>
    <scope>NUCLEOTIDE SEQUENCE [LARGE SCALE GENOMIC DNA]</scope>
    <source>
        <strain evidence="2">ATCC 11336</strain>
    </source>
</reference>
<feature type="chain" id="PRO_5011984020" evidence="1">
    <location>
        <begin position="17"/>
        <end position="92"/>
    </location>
</feature>
<keyword evidence="1" id="KW-0732">Signal</keyword>
<protein>
    <submittedName>
        <fullName evidence="2">Uncharacterized protein</fullName>
    </submittedName>
</protein>
<dbReference type="EMBL" id="MTSD02000002">
    <property type="protein sequence ID" value="OOV87923.1"/>
    <property type="molecule type" value="Genomic_DNA"/>
</dbReference>
<dbReference type="STRING" id="966.BTA35_0205380"/>
<accession>A0A1T1HDM9</accession>
<name>A0A1T1HDM9_OCELI</name>
<organism evidence="2 3">
    <name type="scientific">Oceanospirillum linum</name>
    <dbReference type="NCBI Taxonomy" id="966"/>
    <lineage>
        <taxon>Bacteria</taxon>
        <taxon>Pseudomonadati</taxon>
        <taxon>Pseudomonadota</taxon>
        <taxon>Gammaproteobacteria</taxon>
        <taxon>Oceanospirillales</taxon>
        <taxon>Oceanospirillaceae</taxon>
        <taxon>Oceanospirillum</taxon>
    </lineage>
</organism>
<evidence type="ECO:0000313" key="2">
    <source>
        <dbReference type="EMBL" id="OOV87923.1"/>
    </source>
</evidence>
<keyword evidence="3" id="KW-1185">Reference proteome</keyword>
<sequence length="92" mass="10211">MVATLLSLAFSANAFAECPDYEAKSAADKLSKVFLGKNSSVFQPAVVLKRHHPSRQKEVASYIKAGKQYYTMFSIVNGNCKAFFIKRAGPRY</sequence>
<feature type="signal peptide" evidence="1">
    <location>
        <begin position="1"/>
        <end position="16"/>
    </location>
</feature>
<proteinExistence type="predicted"/>
<evidence type="ECO:0000256" key="1">
    <source>
        <dbReference type="SAM" id="SignalP"/>
    </source>
</evidence>
<dbReference type="AlphaFoldDB" id="A0A1T1HDM9"/>
<evidence type="ECO:0000313" key="3">
    <source>
        <dbReference type="Proteomes" id="UP000190064"/>
    </source>
</evidence>
<dbReference type="Proteomes" id="UP000190064">
    <property type="component" value="Unassembled WGS sequence"/>
</dbReference>
<comment type="caution">
    <text evidence="2">The sequence shown here is derived from an EMBL/GenBank/DDBJ whole genome shotgun (WGS) entry which is preliminary data.</text>
</comment>
<gene>
    <name evidence="2" type="ORF">BTA35_0205380</name>
</gene>